<dbReference type="RefSeq" id="WP_062177680.1">
    <property type="nucleotide sequence ID" value="NZ_BBXL01000003.1"/>
</dbReference>
<dbReference type="OrthoDB" id="9804366at2"/>
<dbReference type="STRING" id="1346286.SAMN05444362_103232"/>
<dbReference type="GO" id="GO:0016829">
    <property type="term" value="F:lyase activity"/>
    <property type="evidence" value="ECO:0007669"/>
    <property type="project" value="UniProtKB-KW"/>
</dbReference>
<comment type="function">
    <text evidence="2 8">Catalyzes the removal of elemental sulfur and selenium atoms from L-cysteine, L-cystine, L-selenocysteine, and L-selenocystine to produce L-alanine.</text>
</comment>
<name>A0A1M4YPP6_9BACT</name>
<evidence type="ECO:0000313" key="10">
    <source>
        <dbReference type="EMBL" id="SHF07607.1"/>
    </source>
</evidence>
<dbReference type="InterPro" id="IPR000192">
    <property type="entry name" value="Aminotrans_V_dom"/>
</dbReference>
<keyword evidence="10" id="KW-0456">Lyase</keyword>
<dbReference type="Pfam" id="PF00266">
    <property type="entry name" value="Aminotran_5"/>
    <property type="match status" value="1"/>
</dbReference>
<dbReference type="PIRSF" id="PIRSF005572">
    <property type="entry name" value="NifS"/>
    <property type="match status" value="1"/>
</dbReference>
<dbReference type="PANTHER" id="PTHR43586:SF8">
    <property type="entry name" value="CYSTEINE DESULFURASE 1, CHLOROPLASTIC"/>
    <property type="match status" value="1"/>
</dbReference>
<dbReference type="Gene3D" id="3.90.1150.10">
    <property type="entry name" value="Aspartate Aminotransferase, domain 1"/>
    <property type="match status" value="1"/>
</dbReference>
<organism evidence="10 11">
    <name type="scientific">Dysgonomonas macrotermitis</name>
    <dbReference type="NCBI Taxonomy" id="1346286"/>
    <lineage>
        <taxon>Bacteria</taxon>
        <taxon>Pseudomonadati</taxon>
        <taxon>Bacteroidota</taxon>
        <taxon>Bacteroidia</taxon>
        <taxon>Bacteroidales</taxon>
        <taxon>Dysgonomonadaceae</taxon>
        <taxon>Dysgonomonas</taxon>
    </lineage>
</organism>
<dbReference type="PANTHER" id="PTHR43586">
    <property type="entry name" value="CYSTEINE DESULFURASE"/>
    <property type="match status" value="1"/>
</dbReference>
<dbReference type="NCBIfam" id="TIGR01979">
    <property type="entry name" value="sufS"/>
    <property type="match status" value="1"/>
</dbReference>
<comment type="catalytic activity">
    <reaction evidence="6 8">
        <text>(sulfur carrier)-H + L-cysteine = (sulfur carrier)-SH + L-alanine</text>
        <dbReference type="Rhea" id="RHEA:43892"/>
        <dbReference type="Rhea" id="RHEA-COMP:14737"/>
        <dbReference type="Rhea" id="RHEA-COMP:14739"/>
        <dbReference type="ChEBI" id="CHEBI:29917"/>
        <dbReference type="ChEBI" id="CHEBI:35235"/>
        <dbReference type="ChEBI" id="CHEBI:57972"/>
        <dbReference type="ChEBI" id="CHEBI:64428"/>
        <dbReference type="EC" id="2.8.1.7"/>
    </reaction>
</comment>
<evidence type="ECO:0000256" key="4">
    <source>
        <dbReference type="ARBA" id="ARBA00022679"/>
    </source>
</evidence>
<dbReference type="InterPro" id="IPR010970">
    <property type="entry name" value="Cys_dSase_SufS"/>
</dbReference>
<comment type="cofactor">
    <cofactor evidence="1 7">
        <name>pyridoxal 5'-phosphate</name>
        <dbReference type="ChEBI" id="CHEBI:597326"/>
    </cofactor>
</comment>
<dbReference type="GO" id="GO:0031071">
    <property type="term" value="F:cysteine desulfurase activity"/>
    <property type="evidence" value="ECO:0007669"/>
    <property type="project" value="UniProtKB-UniRule"/>
</dbReference>
<evidence type="ECO:0000256" key="5">
    <source>
        <dbReference type="ARBA" id="ARBA00022898"/>
    </source>
</evidence>
<dbReference type="InterPro" id="IPR015424">
    <property type="entry name" value="PyrdxlP-dep_Trfase"/>
</dbReference>
<dbReference type="PROSITE" id="PS00595">
    <property type="entry name" value="AA_TRANSFER_CLASS_5"/>
    <property type="match status" value="1"/>
</dbReference>
<feature type="domain" description="Aminotransferase class V" evidence="9">
    <location>
        <begin position="25"/>
        <end position="394"/>
    </location>
</feature>
<evidence type="ECO:0000313" key="11">
    <source>
        <dbReference type="Proteomes" id="UP000184480"/>
    </source>
</evidence>
<dbReference type="AlphaFoldDB" id="A0A1M4YPP6"/>
<dbReference type="EMBL" id="FQUC01000003">
    <property type="protein sequence ID" value="SHF07607.1"/>
    <property type="molecule type" value="Genomic_DNA"/>
</dbReference>
<dbReference type="InterPro" id="IPR015421">
    <property type="entry name" value="PyrdxlP-dep_Trfase_major"/>
</dbReference>
<dbReference type="EC" id="2.8.1.7" evidence="8"/>
<evidence type="ECO:0000256" key="2">
    <source>
        <dbReference type="ARBA" id="ARBA00002824"/>
    </source>
</evidence>
<gene>
    <name evidence="10" type="ORF">SAMN05444362_103232</name>
</gene>
<keyword evidence="5 8" id="KW-0663">Pyridoxal phosphate</keyword>
<keyword evidence="11" id="KW-1185">Reference proteome</keyword>
<dbReference type="InterPro" id="IPR015422">
    <property type="entry name" value="PyrdxlP-dep_Trfase_small"/>
</dbReference>
<dbReference type="SUPFAM" id="SSF53383">
    <property type="entry name" value="PLP-dependent transferases"/>
    <property type="match status" value="1"/>
</dbReference>
<comment type="similarity">
    <text evidence="3 8">Belongs to the class-V pyridoxal-phosphate-dependent aminotransferase family. Csd subfamily.</text>
</comment>
<dbReference type="GO" id="GO:0030170">
    <property type="term" value="F:pyridoxal phosphate binding"/>
    <property type="evidence" value="ECO:0007669"/>
    <property type="project" value="UniProtKB-UniRule"/>
</dbReference>
<dbReference type="InterPro" id="IPR016454">
    <property type="entry name" value="Cysteine_dSase"/>
</dbReference>
<keyword evidence="4 8" id="KW-0808">Transferase</keyword>
<evidence type="ECO:0000256" key="7">
    <source>
        <dbReference type="RuleBase" id="RU004504"/>
    </source>
</evidence>
<evidence type="ECO:0000259" key="9">
    <source>
        <dbReference type="Pfam" id="PF00266"/>
    </source>
</evidence>
<proteinExistence type="inferred from homology"/>
<dbReference type="GO" id="GO:0006534">
    <property type="term" value="P:cysteine metabolic process"/>
    <property type="evidence" value="ECO:0007669"/>
    <property type="project" value="UniProtKB-UniRule"/>
</dbReference>
<accession>A0A1M4YPP6</accession>
<evidence type="ECO:0000256" key="1">
    <source>
        <dbReference type="ARBA" id="ARBA00001933"/>
    </source>
</evidence>
<evidence type="ECO:0000256" key="8">
    <source>
        <dbReference type="RuleBase" id="RU004506"/>
    </source>
</evidence>
<dbReference type="Gene3D" id="3.40.640.10">
    <property type="entry name" value="Type I PLP-dependent aspartate aminotransferase-like (Major domain)"/>
    <property type="match status" value="1"/>
</dbReference>
<dbReference type="InterPro" id="IPR020578">
    <property type="entry name" value="Aminotrans_V_PyrdxlP_BS"/>
</dbReference>
<evidence type="ECO:0000256" key="3">
    <source>
        <dbReference type="ARBA" id="ARBA00010447"/>
    </source>
</evidence>
<dbReference type="CDD" id="cd06453">
    <property type="entry name" value="SufS_like"/>
    <property type="match status" value="1"/>
</dbReference>
<sequence>MSLDINKIRKDFPILSTEIYGKSLVYFDNGATTQKPQCVIDKIAEVYSTINANIHRGVHHLSQVATEQTEDARKIVQRFIHAQHSHEIIFTKGTTESINLVAHSFCRQFCKEGDEIIVSAMEHHSNIVPWQLQESITGVKLRVIPINDKGEIILDEFEKLISDKTKLVSITYVSNVMGVINPVEKVIEIAHKHNIPVLLDAAQAVQHIEINVQKLDCDFLVFSGHKIYGPTGTGVLYGKEELLNQMPPYQGGGEMIGKVSFAKTTFNELPFKFEAGTPNYVDYIALGTAIEYIESLGIANIKAYEDELLAYATKRLSDIDGLKIFGTSEHKSAVISFLVGNIHHYDMGMLLDKMGIAVRTGHHCAEPLMDVLGIEGTVRASFVFYNTHEEVDRLVEGIKRIVTMFG</sequence>
<dbReference type="Proteomes" id="UP000184480">
    <property type="component" value="Unassembled WGS sequence"/>
</dbReference>
<reference evidence="11" key="1">
    <citation type="submission" date="2016-11" db="EMBL/GenBank/DDBJ databases">
        <authorList>
            <person name="Varghese N."/>
            <person name="Submissions S."/>
        </authorList>
    </citation>
    <scope>NUCLEOTIDE SEQUENCE [LARGE SCALE GENOMIC DNA]</scope>
    <source>
        <strain evidence="11">DSM 27370</strain>
    </source>
</reference>
<protein>
    <recommendedName>
        <fullName evidence="8">Cysteine desulfurase</fullName>
        <ecNumber evidence="8">2.8.1.7</ecNumber>
    </recommendedName>
</protein>
<evidence type="ECO:0000256" key="6">
    <source>
        <dbReference type="ARBA" id="ARBA00050776"/>
    </source>
</evidence>